<dbReference type="Proteomes" id="UP001157418">
    <property type="component" value="Unassembled WGS sequence"/>
</dbReference>
<gene>
    <name evidence="2" type="ORF">LVIROSA_LOCUS38607</name>
</gene>
<dbReference type="AlphaFoldDB" id="A0AAU9PTU0"/>
<name>A0AAU9PTU0_9ASTR</name>
<sequence length="114" mass="12937">MHYLVPLHPRGRSRRGSSASHIYTRLSAFEKPGIVNESLTSWKNKWLGEVESDLYGENAGEITTSLSVKVVVPFLHLKKDSNRMRDDNGSKGNRGQMTKYLESKWSTNGKQDIE</sequence>
<evidence type="ECO:0000313" key="3">
    <source>
        <dbReference type="Proteomes" id="UP001157418"/>
    </source>
</evidence>
<feature type="compositionally biased region" description="Polar residues" evidence="1">
    <location>
        <begin position="104"/>
        <end position="114"/>
    </location>
</feature>
<evidence type="ECO:0000256" key="1">
    <source>
        <dbReference type="SAM" id="MobiDB-lite"/>
    </source>
</evidence>
<protein>
    <submittedName>
        <fullName evidence="2">Uncharacterized protein</fullName>
    </submittedName>
</protein>
<organism evidence="2 3">
    <name type="scientific">Lactuca virosa</name>
    <dbReference type="NCBI Taxonomy" id="75947"/>
    <lineage>
        <taxon>Eukaryota</taxon>
        <taxon>Viridiplantae</taxon>
        <taxon>Streptophyta</taxon>
        <taxon>Embryophyta</taxon>
        <taxon>Tracheophyta</taxon>
        <taxon>Spermatophyta</taxon>
        <taxon>Magnoliopsida</taxon>
        <taxon>eudicotyledons</taxon>
        <taxon>Gunneridae</taxon>
        <taxon>Pentapetalae</taxon>
        <taxon>asterids</taxon>
        <taxon>campanulids</taxon>
        <taxon>Asterales</taxon>
        <taxon>Asteraceae</taxon>
        <taxon>Cichorioideae</taxon>
        <taxon>Cichorieae</taxon>
        <taxon>Lactucinae</taxon>
        <taxon>Lactuca</taxon>
    </lineage>
</organism>
<reference evidence="2 3" key="1">
    <citation type="submission" date="2022-01" db="EMBL/GenBank/DDBJ databases">
        <authorList>
            <person name="Xiong W."/>
            <person name="Schranz E."/>
        </authorList>
    </citation>
    <scope>NUCLEOTIDE SEQUENCE [LARGE SCALE GENOMIC DNA]</scope>
</reference>
<accession>A0AAU9PTU0</accession>
<proteinExistence type="predicted"/>
<keyword evidence="3" id="KW-1185">Reference proteome</keyword>
<feature type="region of interest" description="Disordered" evidence="1">
    <location>
        <begin position="81"/>
        <end position="114"/>
    </location>
</feature>
<comment type="caution">
    <text evidence="2">The sequence shown here is derived from an EMBL/GenBank/DDBJ whole genome shotgun (WGS) entry which is preliminary data.</text>
</comment>
<dbReference type="EMBL" id="CAKMRJ010005745">
    <property type="protein sequence ID" value="CAH1453358.1"/>
    <property type="molecule type" value="Genomic_DNA"/>
</dbReference>
<evidence type="ECO:0000313" key="2">
    <source>
        <dbReference type="EMBL" id="CAH1453358.1"/>
    </source>
</evidence>